<dbReference type="AlphaFoldDB" id="I0K3M0"/>
<evidence type="ECO:0000313" key="2">
    <source>
        <dbReference type="Proteomes" id="UP000011058"/>
    </source>
</evidence>
<dbReference type="eggNOG" id="COG0438">
    <property type="taxonomic scope" value="Bacteria"/>
</dbReference>
<dbReference type="GO" id="GO:0016740">
    <property type="term" value="F:transferase activity"/>
    <property type="evidence" value="ECO:0007669"/>
    <property type="project" value="UniProtKB-KW"/>
</dbReference>
<dbReference type="EMBL" id="HE796683">
    <property type="protein sequence ID" value="CCG98723.1"/>
    <property type="molecule type" value="Genomic_DNA"/>
</dbReference>
<accession>I0K3M0</accession>
<dbReference type="Pfam" id="PF13692">
    <property type="entry name" value="Glyco_trans_1_4"/>
    <property type="match status" value="1"/>
</dbReference>
<keyword evidence="2" id="KW-1185">Reference proteome</keyword>
<dbReference type="PANTHER" id="PTHR12526">
    <property type="entry name" value="GLYCOSYLTRANSFERASE"/>
    <property type="match status" value="1"/>
</dbReference>
<name>I0K3M0_9BACT</name>
<protein>
    <submittedName>
        <fullName evidence="1">Putative teichuronic acid biosynthesis glycosyltransferase tuaH</fullName>
    </submittedName>
</protein>
<dbReference type="Gene3D" id="3.40.50.11010">
    <property type="match status" value="1"/>
</dbReference>
<dbReference type="STRING" id="1166018.FAES_0712"/>
<gene>
    <name evidence="1" type="ORF">FAES_0712</name>
</gene>
<dbReference type="HOGENOM" id="CLU_041132_1_1_10"/>
<keyword evidence="1" id="KW-0808">Transferase</keyword>
<dbReference type="PATRIC" id="fig|1166018.3.peg.723"/>
<dbReference type="SUPFAM" id="SSF53756">
    <property type="entry name" value="UDP-Glycosyltransferase/glycogen phosphorylase"/>
    <property type="match status" value="1"/>
</dbReference>
<reference evidence="1 2" key="1">
    <citation type="journal article" date="2012" name="J. Bacteriol.">
        <title>Genome Sequence of Fibrella aestuarina BUZ 2T, a Filamentous Marine Bacterium.</title>
        <authorList>
            <person name="Filippini M."/>
            <person name="Qi W."/>
            <person name="Blom J."/>
            <person name="Goesmann A."/>
            <person name="Smits T.H."/>
            <person name="Bagheri H.C."/>
        </authorList>
    </citation>
    <scope>NUCLEOTIDE SEQUENCE [LARGE SCALE GENOMIC DNA]</scope>
    <source>
        <strain evidence="2">BUZ 2T</strain>
    </source>
</reference>
<dbReference type="KEGG" id="fae:FAES_0712"/>
<dbReference type="PANTHER" id="PTHR12526:SF630">
    <property type="entry name" value="GLYCOSYLTRANSFERASE"/>
    <property type="match status" value="1"/>
</dbReference>
<proteinExistence type="predicted"/>
<dbReference type="Proteomes" id="UP000011058">
    <property type="component" value="Chromosome"/>
</dbReference>
<evidence type="ECO:0000313" key="1">
    <source>
        <dbReference type="EMBL" id="CCG98723.1"/>
    </source>
</evidence>
<dbReference type="Gene3D" id="3.40.50.2000">
    <property type="entry name" value="Glycogen Phosphorylase B"/>
    <property type="match status" value="1"/>
</dbReference>
<organism evidence="1 2">
    <name type="scientific">Fibrella aestuarina BUZ 2</name>
    <dbReference type="NCBI Taxonomy" id="1166018"/>
    <lineage>
        <taxon>Bacteria</taxon>
        <taxon>Pseudomonadati</taxon>
        <taxon>Bacteroidota</taxon>
        <taxon>Cytophagia</taxon>
        <taxon>Cytophagales</taxon>
        <taxon>Spirosomataceae</taxon>
        <taxon>Fibrella</taxon>
    </lineage>
</organism>
<sequence>MDIICVGQTTWEGDYQKAIVQLCCELAVRHRVLYVDYQHTAKDWLMGALGRQKDVPVRKIARLESPLTTKPGEQGSTVHVWQPPMMLPINALPTAAHDRLHSLNMTRLLAGMRGVMNQLGFRNPIVINGFHPVLGVPMLGQLNEAATIYYCFDEMAAAPWMRQHGLRYEREFLRRVDAVVTTSEALLQKKSELQANAFCVKNGVNFELFHQVRALIDQHPPTRPVVGYLGSADSRVDIDLVEHCVKTMPDVTFQFVGEVREPTITSRLGTYPNVTFTPPHKPEQLPTLLAGWSATMIPFVCNPHTYTIYPLKINEYLAGGLPVVSTPFSILDDFTGIVSMAETPEAFANALRHALTDQSPERIQARIDMARANSWAHRAKEFEAVFEQVLSGKLIMN</sequence>
<dbReference type="RefSeq" id="WP_015329823.1">
    <property type="nucleotide sequence ID" value="NC_020054.1"/>
</dbReference>
<dbReference type="OrthoDB" id="9816564at2"/>